<dbReference type="AlphaFoldDB" id="A0A3E0L9M0"/>
<dbReference type="SUPFAM" id="SSF53474">
    <property type="entry name" value="alpha/beta-Hydrolases"/>
    <property type="match status" value="1"/>
</dbReference>
<dbReference type="Pfam" id="PF05728">
    <property type="entry name" value="UPF0227"/>
    <property type="match status" value="1"/>
</dbReference>
<sequence length="217" mass="24869">MAVLENRYIYLHGFASGPQSTKAQFLRHCWQDRGLAMEIPDLNGDDFSSLTLTRQIVQVGQLIEQSELPVTLIGSSFGGLTAAWLAETYFQVQRLVLLAPAFNFGPIWLGQLGAETLANWQKSGSLLVYHYGYRRYLPIYYKFIEDLANYPQEKLIRQLPTLIIHGRADEVIPPENSRYYAFSRPWVQLIELDSDHALTDVLTRIWAEMQLFLDIGL</sequence>
<dbReference type="EMBL" id="QQWC01000001">
    <property type="protein sequence ID" value="REJ44138.1"/>
    <property type="molecule type" value="Genomic_DNA"/>
</dbReference>
<dbReference type="InterPro" id="IPR008886">
    <property type="entry name" value="UPF0227/Esterase_YqiA"/>
</dbReference>
<gene>
    <name evidence="1" type="ORF">DWQ54_00885</name>
</gene>
<protein>
    <submittedName>
        <fullName evidence="1">Alpha/beta fold hydrolase</fullName>
    </submittedName>
</protein>
<reference evidence="1 2" key="1">
    <citation type="submission" date="2017-10" db="EMBL/GenBank/DDBJ databases">
        <title>A large-scale comparative metagenomic study reveals the eutrophication-driven functional interactions in six Microcystis-epibionts communities.</title>
        <authorList>
            <person name="Li Q."/>
            <person name="Lin F."/>
        </authorList>
    </citation>
    <scope>NUCLEOTIDE SEQUENCE [LARGE SCALE GENOMIC DNA]</scope>
    <source>
        <strain evidence="1">TF09</strain>
    </source>
</reference>
<organism evidence="1 2">
    <name type="scientific">Microcystis flos-aquae TF09</name>
    <dbReference type="NCBI Taxonomy" id="2060473"/>
    <lineage>
        <taxon>Bacteria</taxon>
        <taxon>Bacillati</taxon>
        <taxon>Cyanobacteriota</taxon>
        <taxon>Cyanophyceae</taxon>
        <taxon>Oscillatoriophycideae</taxon>
        <taxon>Chroococcales</taxon>
        <taxon>Microcystaceae</taxon>
        <taxon>Microcystis</taxon>
    </lineage>
</organism>
<proteinExistence type="predicted"/>
<accession>A0A3E0L9M0</accession>
<dbReference type="Proteomes" id="UP000256873">
    <property type="component" value="Unassembled WGS sequence"/>
</dbReference>
<evidence type="ECO:0000313" key="1">
    <source>
        <dbReference type="EMBL" id="REJ44138.1"/>
    </source>
</evidence>
<dbReference type="InterPro" id="IPR029058">
    <property type="entry name" value="AB_hydrolase_fold"/>
</dbReference>
<evidence type="ECO:0000313" key="2">
    <source>
        <dbReference type="Proteomes" id="UP000256873"/>
    </source>
</evidence>
<comment type="caution">
    <text evidence="1">The sequence shown here is derived from an EMBL/GenBank/DDBJ whole genome shotgun (WGS) entry which is preliminary data.</text>
</comment>
<name>A0A3E0L9M0_9CHRO</name>
<keyword evidence="1" id="KW-0378">Hydrolase</keyword>
<dbReference type="GO" id="GO:0016787">
    <property type="term" value="F:hydrolase activity"/>
    <property type="evidence" value="ECO:0007669"/>
    <property type="project" value="UniProtKB-KW"/>
</dbReference>
<dbReference type="Gene3D" id="3.40.50.1820">
    <property type="entry name" value="alpha/beta hydrolase"/>
    <property type="match status" value="1"/>
</dbReference>